<dbReference type="InterPro" id="IPR006148">
    <property type="entry name" value="Glc/Gal-6P_isomerase"/>
</dbReference>
<accession>A0ABS6VX79</accession>
<evidence type="ECO:0000256" key="1">
    <source>
        <dbReference type="ARBA" id="ARBA00000832"/>
    </source>
</evidence>
<dbReference type="EC" id="3.1.1.31" evidence="5 7"/>
<dbReference type="PANTHER" id="PTHR11054:SF0">
    <property type="entry name" value="6-PHOSPHOGLUCONOLACTONASE"/>
    <property type="match status" value="1"/>
</dbReference>
<organism evidence="9 10">
    <name type="scientific">Zhongshania aquimaris</name>
    <dbReference type="NCBI Taxonomy" id="2857107"/>
    <lineage>
        <taxon>Bacteria</taxon>
        <taxon>Pseudomonadati</taxon>
        <taxon>Pseudomonadota</taxon>
        <taxon>Gammaproteobacteria</taxon>
        <taxon>Cellvibrionales</taxon>
        <taxon>Spongiibacteraceae</taxon>
        <taxon>Zhongshania</taxon>
    </lineage>
</organism>
<protein>
    <recommendedName>
        <fullName evidence="6 7">6-phosphogluconolactonase</fullName>
        <shortName evidence="7">6PGL</shortName>
        <ecNumber evidence="5 7">3.1.1.31</ecNumber>
    </recommendedName>
</protein>
<evidence type="ECO:0000313" key="9">
    <source>
        <dbReference type="EMBL" id="MBW2942236.1"/>
    </source>
</evidence>
<evidence type="ECO:0000256" key="5">
    <source>
        <dbReference type="ARBA" id="ARBA00013198"/>
    </source>
</evidence>
<dbReference type="GO" id="GO:0017057">
    <property type="term" value="F:6-phosphogluconolactonase activity"/>
    <property type="evidence" value="ECO:0007669"/>
    <property type="project" value="UniProtKB-EC"/>
</dbReference>
<evidence type="ECO:0000256" key="3">
    <source>
        <dbReference type="ARBA" id="ARBA00004961"/>
    </source>
</evidence>
<evidence type="ECO:0000313" key="10">
    <source>
        <dbReference type="Proteomes" id="UP001166291"/>
    </source>
</evidence>
<comment type="similarity">
    <text evidence="4 7">Belongs to the glucosamine/galactosamine-6-phosphate isomerase family. 6-phosphogluconolactonase subfamily.</text>
</comment>
<proteinExistence type="inferred from homology"/>
<dbReference type="PANTHER" id="PTHR11054">
    <property type="entry name" value="6-PHOSPHOGLUCONOLACTONASE"/>
    <property type="match status" value="1"/>
</dbReference>
<gene>
    <name evidence="7 9" type="primary">pgl</name>
    <name evidence="9" type="ORF">KXJ70_15680</name>
</gene>
<comment type="pathway">
    <text evidence="3 7">Carbohydrate degradation; pentose phosphate pathway; D-ribulose 5-phosphate from D-glucose 6-phosphate (oxidative stage): step 2/3.</text>
</comment>
<comment type="catalytic activity">
    <reaction evidence="1 7">
        <text>6-phospho-D-glucono-1,5-lactone + H2O = 6-phospho-D-gluconate + H(+)</text>
        <dbReference type="Rhea" id="RHEA:12556"/>
        <dbReference type="ChEBI" id="CHEBI:15377"/>
        <dbReference type="ChEBI" id="CHEBI:15378"/>
        <dbReference type="ChEBI" id="CHEBI:57955"/>
        <dbReference type="ChEBI" id="CHEBI:58759"/>
        <dbReference type="EC" id="3.1.1.31"/>
    </reaction>
</comment>
<keyword evidence="7 9" id="KW-0378">Hydrolase</keyword>
<dbReference type="EMBL" id="JAHWDQ010000004">
    <property type="protein sequence ID" value="MBW2942236.1"/>
    <property type="molecule type" value="Genomic_DNA"/>
</dbReference>
<dbReference type="Proteomes" id="UP001166291">
    <property type="component" value="Unassembled WGS sequence"/>
</dbReference>
<sequence>MSKLSKQEFQTREQLDQALAQHVSELLIEAIAIRGNATLVVSGGTTPLGFFGLLSKQHLDWKRVLVTLADDRWLSEHHQDSNARLVKEHLLVNQAAHASFLSLKTEDLDPDDAIEGLQNSFAEIGEIDVLILGMGADGHTASLFPNTPSLQEGLNIKSRQSFIGVMPLVAPHQRISMTLARLLNSRKVIVHITGVEKRAVFETACDGFSPRKMPISALIYEAINPIALYWAE</sequence>
<dbReference type="InterPro" id="IPR005900">
    <property type="entry name" value="6-phosphogluconolactonase_DevB"/>
</dbReference>
<comment type="function">
    <text evidence="2 7">Hydrolysis of 6-phosphogluconolactone to 6-phosphogluconate.</text>
</comment>
<dbReference type="InterPro" id="IPR039104">
    <property type="entry name" value="6PGL"/>
</dbReference>
<evidence type="ECO:0000256" key="7">
    <source>
        <dbReference type="RuleBase" id="RU365095"/>
    </source>
</evidence>
<feature type="domain" description="Glucosamine/galactosamine-6-phosphate isomerase" evidence="8">
    <location>
        <begin position="11"/>
        <end position="218"/>
    </location>
</feature>
<keyword evidence="10" id="KW-1185">Reference proteome</keyword>
<comment type="caution">
    <text evidence="9">The sequence shown here is derived from an EMBL/GenBank/DDBJ whole genome shotgun (WGS) entry which is preliminary data.</text>
</comment>
<evidence type="ECO:0000259" key="8">
    <source>
        <dbReference type="Pfam" id="PF01182"/>
    </source>
</evidence>
<dbReference type="NCBIfam" id="TIGR01198">
    <property type="entry name" value="pgl"/>
    <property type="match status" value="1"/>
</dbReference>
<evidence type="ECO:0000256" key="2">
    <source>
        <dbReference type="ARBA" id="ARBA00002681"/>
    </source>
</evidence>
<dbReference type="RefSeq" id="WP_219044473.1">
    <property type="nucleotide sequence ID" value="NZ_JAHWDQ010000004.1"/>
</dbReference>
<dbReference type="CDD" id="cd01400">
    <property type="entry name" value="6PGL"/>
    <property type="match status" value="1"/>
</dbReference>
<name>A0ABS6VX79_9GAMM</name>
<evidence type="ECO:0000256" key="6">
    <source>
        <dbReference type="ARBA" id="ARBA00020337"/>
    </source>
</evidence>
<dbReference type="Pfam" id="PF01182">
    <property type="entry name" value="Glucosamine_iso"/>
    <property type="match status" value="1"/>
</dbReference>
<evidence type="ECO:0000256" key="4">
    <source>
        <dbReference type="ARBA" id="ARBA00010662"/>
    </source>
</evidence>
<reference evidence="9" key="1">
    <citation type="submission" date="2021-07" db="EMBL/GenBank/DDBJ databases">
        <title>Zhongshania sp. CAU 1632 isolated from seawater.</title>
        <authorList>
            <person name="Kim W."/>
        </authorList>
    </citation>
    <scope>NUCLEOTIDE SEQUENCE</scope>
    <source>
        <strain evidence="9">CAU 1632</strain>
    </source>
</reference>